<sequence>MKYLLSALLLAASVPVLADCKQPVPLSGLITVSSCDPAKSACLPAGQAIVEYADKVAGNDDPTQLNMALHANPWRFYDGDMRIQTVAELARKVKEVIEKEKKVERIALVASWTGVAPAPGRKPLAQQLAEVVGLPVGGLQGFLWLTRDGSIRTTQQAATALNGNVYRIAEGEEVMVSLATGWAISQEAEFLTQNNAEGLFHVGVGADILLLCPERALQAFEAAARLSHPIAAYNAALIRLDRKQKGDREAAQALLKQAAAAGDKPAQVALQKLRSKQR</sequence>
<dbReference type="PROSITE" id="PS51257">
    <property type="entry name" value="PROKAR_LIPOPROTEIN"/>
    <property type="match status" value="1"/>
</dbReference>
<protein>
    <recommendedName>
        <fullName evidence="4">Tetratricopeptide repeat protein</fullName>
    </recommendedName>
</protein>
<dbReference type="Proteomes" id="UP001595791">
    <property type="component" value="Unassembled WGS sequence"/>
</dbReference>
<accession>A0ABV8MLW0</accession>
<feature type="chain" id="PRO_5046123981" description="Tetratricopeptide repeat protein" evidence="1">
    <location>
        <begin position="19"/>
        <end position="278"/>
    </location>
</feature>
<evidence type="ECO:0000256" key="1">
    <source>
        <dbReference type="SAM" id="SignalP"/>
    </source>
</evidence>
<comment type="caution">
    <text evidence="2">The sequence shown here is derived from an EMBL/GenBank/DDBJ whole genome shotgun (WGS) entry which is preliminary data.</text>
</comment>
<evidence type="ECO:0000313" key="3">
    <source>
        <dbReference type="Proteomes" id="UP001595791"/>
    </source>
</evidence>
<name>A0ABV8MLW0_9NEIS</name>
<dbReference type="SUPFAM" id="SSF81901">
    <property type="entry name" value="HCP-like"/>
    <property type="match status" value="1"/>
</dbReference>
<dbReference type="InterPro" id="IPR011990">
    <property type="entry name" value="TPR-like_helical_dom_sf"/>
</dbReference>
<evidence type="ECO:0000313" key="2">
    <source>
        <dbReference type="EMBL" id="MFC4159019.1"/>
    </source>
</evidence>
<keyword evidence="3" id="KW-1185">Reference proteome</keyword>
<reference evidence="3" key="1">
    <citation type="journal article" date="2019" name="Int. J. Syst. Evol. Microbiol.">
        <title>The Global Catalogue of Microorganisms (GCM) 10K type strain sequencing project: providing services to taxonomists for standard genome sequencing and annotation.</title>
        <authorList>
            <consortium name="The Broad Institute Genomics Platform"/>
            <consortium name="The Broad Institute Genome Sequencing Center for Infectious Disease"/>
            <person name="Wu L."/>
            <person name="Ma J."/>
        </authorList>
    </citation>
    <scope>NUCLEOTIDE SEQUENCE [LARGE SCALE GENOMIC DNA]</scope>
    <source>
        <strain evidence="3">LMG 29894</strain>
    </source>
</reference>
<feature type="signal peptide" evidence="1">
    <location>
        <begin position="1"/>
        <end position="18"/>
    </location>
</feature>
<proteinExistence type="predicted"/>
<dbReference type="EMBL" id="JBHSBU010000001">
    <property type="protein sequence ID" value="MFC4159019.1"/>
    <property type="molecule type" value="Genomic_DNA"/>
</dbReference>
<gene>
    <name evidence="2" type="ORF">ACFOW7_06570</name>
</gene>
<evidence type="ECO:0008006" key="4">
    <source>
        <dbReference type="Google" id="ProtNLM"/>
    </source>
</evidence>
<dbReference type="Gene3D" id="1.25.40.10">
    <property type="entry name" value="Tetratricopeptide repeat domain"/>
    <property type="match status" value="1"/>
</dbReference>
<keyword evidence="1" id="KW-0732">Signal</keyword>
<organism evidence="2 3">
    <name type="scientific">Chitinimonas lacunae</name>
    <dbReference type="NCBI Taxonomy" id="1963018"/>
    <lineage>
        <taxon>Bacteria</taxon>
        <taxon>Pseudomonadati</taxon>
        <taxon>Pseudomonadota</taxon>
        <taxon>Betaproteobacteria</taxon>
        <taxon>Neisseriales</taxon>
        <taxon>Chitinibacteraceae</taxon>
        <taxon>Chitinimonas</taxon>
    </lineage>
</organism>
<dbReference type="RefSeq" id="WP_378162314.1">
    <property type="nucleotide sequence ID" value="NZ_JBHSBU010000001.1"/>
</dbReference>